<evidence type="ECO:0000256" key="5">
    <source>
        <dbReference type="ARBA" id="ARBA00022679"/>
    </source>
</evidence>
<dbReference type="Gene3D" id="3.40.640.10">
    <property type="entry name" value="Type I PLP-dependent aspartate aminotransferase-like (Major domain)"/>
    <property type="match status" value="1"/>
</dbReference>
<dbReference type="RefSeq" id="WP_150612471.1">
    <property type="nucleotide sequence ID" value="NZ_CABPRU010000003.1"/>
</dbReference>
<dbReference type="InterPro" id="IPR015422">
    <property type="entry name" value="PyrdxlP-dep_Trfase_small"/>
</dbReference>
<keyword evidence="4 8" id="KW-0032">Aminotransferase</keyword>
<dbReference type="AlphaFoldDB" id="A0A5E4U2Y6"/>
<dbReference type="GO" id="GO:1901605">
    <property type="term" value="P:alpha-amino acid metabolic process"/>
    <property type="evidence" value="ECO:0007669"/>
    <property type="project" value="TreeGrafter"/>
</dbReference>
<dbReference type="OrthoDB" id="9804020at2"/>
<sequence>MHDWQYSERARHLTSSAIREILKVTERPDVISFAGGLPSPATFPVERMRAAAERVLTESPQAALQYSATEGFAPLREWIAKRYSRDGLTLAPENVLVTTGSQQGLDLIGKIFIDEGSRVLVEAPSYLGALQSFSLFAPTYVPVPTDEHGLLPEALTPEQTAGARFLYAMPNFQNPTGRRLPMARREALAAVARRDGLAIIEDDPYGELDYEGQRLPSLMSLAPEHVLYMGSFSKVLAPGLRLGFIIGPQAVIAKLVQAKQAADLHTPSLTQRIAYEVVKDGFLDTHIPSIRTLYAAQANAMLASLAKHMPAGTTWTPPAGGMFIWLTLPPGIDTMQLLEKAIAQNVAFVPGAPFYVGTPPANTLRLSFVTVPPEKIEVGVARLGALVADALARSDSTHLQGSCKCPSTTN</sequence>
<feature type="domain" description="Aminotransferase class I/classII large" evidence="7">
    <location>
        <begin position="40"/>
        <end position="383"/>
    </location>
</feature>
<dbReference type="GO" id="GO:0030170">
    <property type="term" value="F:pyridoxal phosphate binding"/>
    <property type="evidence" value="ECO:0007669"/>
    <property type="project" value="InterPro"/>
</dbReference>
<evidence type="ECO:0000256" key="4">
    <source>
        <dbReference type="ARBA" id="ARBA00022576"/>
    </source>
</evidence>
<evidence type="ECO:0000256" key="3">
    <source>
        <dbReference type="ARBA" id="ARBA00011738"/>
    </source>
</evidence>
<keyword evidence="5 8" id="KW-0808">Transferase</keyword>
<keyword evidence="6" id="KW-0663">Pyridoxal phosphate</keyword>
<dbReference type="FunFam" id="3.40.640.10:FF:000053">
    <property type="entry name" value="Aminotransferase, class I"/>
    <property type="match status" value="1"/>
</dbReference>
<evidence type="ECO:0000256" key="2">
    <source>
        <dbReference type="ARBA" id="ARBA00007441"/>
    </source>
</evidence>
<proteinExistence type="inferred from homology"/>
<dbReference type="EMBL" id="CABPRU010000003">
    <property type="protein sequence ID" value="VVD94467.1"/>
    <property type="molecule type" value="Genomic_DNA"/>
</dbReference>
<evidence type="ECO:0000256" key="6">
    <source>
        <dbReference type="ARBA" id="ARBA00022898"/>
    </source>
</evidence>
<evidence type="ECO:0000259" key="7">
    <source>
        <dbReference type="Pfam" id="PF00155"/>
    </source>
</evidence>
<dbReference type="SUPFAM" id="SSF53383">
    <property type="entry name" value="PLP-dependent transferases"/>
    <property type="match status" value="1"/>
</dbReference>
<dbReference type="Gene3D" id="3.90.1150.10">
    <property type="entry name" value="Aspartate Aminotransferase, domain 1"/>
    <property type="match status" value="1"/>
</dbReference>
<dbReference type="InterPro" id="IPR050859">
    <property type="entry name" value="Class-I_PLP-dep_aminotransf"/>
</dbReference>
<dbReference type="InterPro" id="IPR015421">
    <property type="entry name" value="PyrdxlP-dep_Trfase_major"/>
</dbReference>
<comment type="similarity">
    <text evidence="2">Belongs to the class-I pyridoxal-phosphate-dependent aminotransferase family.</text>
</comment>
<dbReference type="PANTHER" id="PTHR42790:SF19">
    <property type="entry name" value="KYNURENINE_ALPHA-AMINOADIPATE AMINOTRANSFERASE, MITOCHONDRIAL"/>
    <property type="match status" value="1"/>
</dbReference>
<protein>
    <submittedName>
        <fullName evidence="8">2-aminoadipate aminotransferase</fullName>
    </submittedName>
</protein>
<organism evidence="8 9">
    <name type="scientific">Pandoraea terrigena</name>
    <dbReference type="NCBI Taxonomy" id="2508292"/>
    <lineage>
        <taxon>Bacteria</taxon>
        <taxon>Pseudomonadati</taxon>
        <taxon>Pseudomonadota</taxon>
        <taxon>Betaproteobacteria</taxon>
        <taxon>Burkholderiales</taxon>
        <taxon>Burkholderiaceae</taxon>
        <taxon>Pandoraea</taxon>
    </lineage>
</organism>
<gene>
    <name evidence="8" type="ORF">PTE31013_01810</name>
</gene>
<dbReference type="GO" id="GO:0008483">
    <property type="term" value="F:transaminase activity"/>
    <property type="evidence" value="ECO:0007669"/>
    <property type="project" value="UniProtKB-KW"/>
</dbReference>
<comment type="subunit">
    <text evidence="3">Homodimer.</text>
</comment>
<dbReference type="Pfam" id="PF00155">
    <property type="entry name" value="Aminotran_1_2"/>
    <property type="match status" value="1"/>
</dbReference>
<keyword evidence="9" id="KW-1185">Reference proteome</keyword>
<dbReference type="CDD" id="cd00609">
    <property type="entry name" value="AAT_like"/>
    <property type="match status" value="1"/>
</dbReference>
<dbReference type="PANTHER" id="PTHR42790">
    <property type="entry name" value="AMINOTRANSFERASE"/>
    <property type="match status" value="1"/>
</dbReference>
<reference evidence="8 9" key="1">
    <citation type="submission" date="2019-08" db="EMBL/GenBank/DDBJ databases">
        <authorList>
            <person name="Peeters C."/>
        </authorList>
    </citation>
    <scope>NUCLEOTIDE SEQUENCE [LARGE SCALE GENOMIC DNA]</scope>
    <source>
        <strain evidence="8 9">LMG 31013</strain>
    </source>
</reference>
<accession>A0A5E4U2Y6</accession>
<name>A0A5E4U2Y6_9BURK</name>
<dbReference type="InterPro" id="IPR004839">
    <property type="entry name" value="Aminotransferase_I/II_large"/>
</dbReference>
<dbReference type="InterPro" id="IPR015424">
    <property type="entry name" value="PyrdxlP-dep_Trfase"/>
</dbReference>
<evidence type="ECO:0000313" key="9">
    <source>
        <dbReference type="Proteomes" id="UP000334380"/>
    </source>
</evidence>
<evidence type="ECO:0000256" key="1">
    <source>
        <dbReference type="ARBA" id="ARBA00001933"/>
    </source>
</evidence>
<evidence type="ECO:0000313" key="8">
    <source>
        <dbReference type="EMBL" id="VVD94467.1"/>
    </source>
</evidence>
<comment type="cofactor">
    <cofactor evidence="1">
        <name>pyridoxal 5'-phosphate</name>
        <dbReference type="ChEBI" id="CHEBI:597326"/>
    </cofactor>
</comment>
<dbReference type="Proteomes" id="UP000334380">
    <property type="component" value="Unassembled WGS sequence"/>
</dbReference>